<evidence type="ECO:0000313" key="4">
    <source>
        <dbReference type="EMBL" id="MBR0649430.1"/>
    </source>
</evidence>
<feature type="signal peptide" evidence="3">
    <location>
        <begin position="1"/>
        <end position="21"/>
    </location>
</feature>
<dbReference type="PRINTS" id="PR01805">
    <property type="entry name" value="VACJLIPOPROT"/>
</dbReference>
<feature type="chain" id="PRO_5045678290" evidence="3">
    <location>
        <begin position="22"/>
        <end position="232"/>
    </location>
</feature>
<protein>
    <submittedName>
        <fullName evidence="4">VacJ family lipoprotein</fullName>
    </submittedName>
</protein>
<dbReference type="PANTHER" id="PTHR30035:SF3">
    <property type="entry name" value="INTERMEMBRANE PHOSPHOLIPID TRANSPORT SYSTEM LIPOPROTEIN MLAA"/>
    <property type="match status" value="1"/>
</dbReference>
<accession>A0ABS5EEP1</accession>
<evidence type="ECO:0000313" key="5">
    <source>
        <dbReference type="Proteomes" id="UP000698752"/>
    </source>
</evidence>
<dbReference type="Proteomes" id="UP000698752">
    <property type="component" value="Unassembled WGS sequence"/>
</dbReference>
<evidence type="ECO:0000256" key="2">
    <source>
        <dbReference type="ARBA" id="ARBA00022729"/>
    </source>
</evidence>
<name>A0ABS5EEP1_9PROT</name>
<keyword evidence="4" id="KW-0449">Lipoprotein</keyword>
<dbReference type="RefSeq" id="WP_211867405.1">
    <property type="nucleotide sequence ID" value="NZ_JAAEDI010000006.1"/>
</dbReference>
<sequence>MRALRRALLLLLLTTPLPALADEASSWRERFNRTMFALNHDIEAAAQVAIDAVPEVLHLPEPVQAGLLNMLNTTVNEPISALGHAITGRYDLAGRQMRRVGINLVAGYGGYVDRATDYGVLVPMIDLGTALCVRGVEAGPFFVLPVIGPRTTRDGLADLGAANIAIYAMAVPFVGAVPSVTMFIVIEAISEVAALAMARNFDPVQPTGTEYEAVRDAYLDHRTRLCEAARGG</sequence>
<dbReference type="InterPro" id="IPR007428">
    <property type="entry name" value="MlaA"/>
</dbReference>
<evidence type="ECO:0000256" key="1">
    <source>
        <dbReference type="ARBA" id="ARBA00010634"/>
    </source>
</evidence>
<keyword evidence="2 3" id="KW-0732">Signal</keyword>
<gene>
    <name evidence="4" type="ORF">GXW78_07130</name>
</gene>
<proteinExistence type="inferred from homology"/>
<keyword evidence="5" id="KW-1185">Reference proteome</keyword>
<dbReference type="PANTHER" id="PTHR30035">
    <property type="entry name" value="LIPOPROTEIN VACJ-RELATED"/>
    <property type="match status" value="1"/>
</dbReference>
<dbReference type="EMBL" id="JAAEDI010000006">
    <property type="protein sequence ID" value="MBR0649430.1"/>
    <property type="molecule type" value="Genomic_DNA"/>
</dbReference>
<organism evidence="4 5">
    <name type="scientific">Neoroseomonas terrae</name>
    <dbReference type="NCBI Taxonomy" id="424799"/>
    <lineage>
        <taxon>Bacteria</taxon>
        <taxon>Pseudomonadati</taxon>
        <taxon>Pseudomonadota</taxon>
        <taxon>Alphaproteobacteria</taxon>
        <taxon>Acetobacterales</taxon>
        <taxon>Acetobacteraceae</taxon>
        <taxon>Neoroseomonas</taxon>
    </lineage>
</organism>
<reference evidence="5" key="1">
    <citation type="journal article" date="2021" name="Syst. Appl. Microbiol.">
        <title>Roseomonas hellenica sp. nov., isolated from roots of wild-growing Alkanna tinctoria.</title>
        <authorList>
            <person name="Rat A."/>
            <person name="Naranjo H.D."/>
            <person name="Lebbe L."/>
            <person name="Cnockaert M."/>
            <person name="Krigas N."/>
            <person name="Grigoriadou K."/>
            <person name="Maloupa E."/>
            <person name="Willems A."/>
        </authorList>
    </citation>
    <scope>NUCLEOTIDE SEQUENCE [LARGE SCALE GENOMIC DNA]</scope>
    <source>
        <strain evidence="5">LMG 31159</strain>
    </source>
</reference>
<dbReference type="Pfam" id="PF04333">
    <property type="entry name" value="MlaA"/>
    <property type="match status" value="1"/>
</dbReference>
<comment type="caution">
    <text evidence="4">The sequence shown here is derived from an EMBL/GenBank/DDBJ whole genome shotgun (WGS) entry which is preliminary data.</text>
</comment>
<evidence type="ECO:0000256" key="3">
    <source>
        <dbReference type="SAM" id="SignalP"/>
    </source>
</evidence>
<comment type="similarity">
    <text evidence="1">Belongs to the MlaA family.</text>
</comment>